<dbReference type="VEuPathDB" id="VectorBase:AFUN2_003659"/>
<evidence type="ECO:0000313" key="2">
    <source>
        <dbReference type="EnsemblMetazoa" id="AFUN008377-PA"/>
    </source>
</evidence>
<feature type="transmembrane region" description="Helical" evidence="1">
    <location>
        <begin position="12"/>
        <end position="29"/>
    </location>
</feature>
<dbReference type="Pfam" id="PF06477">
    <property type="entry name" value="DUF1091"/>
    <property type="match status" value="2"/>
</dbReference>
<proteinExistence type="predicted"/>
<name>A0A182RQ40_ANOFN</name>
<keyword evidence="1" id="KW-0472">Membrane</keyword>
<dbReference type="PANTHER" id="PTHR21112">
    <property type="entry name" value="CHEMOSENSORY PROTEIN A 29A-RELATED"/>
    <property type="match status" value="1"/>
</dbReference>
<dbReference type="InterPro" id="IPR010512">
    <property type="entry name" value="DUF1091"/>
</dbReference>
<dbReference type="PANTHER" id="PTHR21112:SF0">
    <property type="entry name" value="CHEMOSENSORY PROTEIN A 29A-RELATED"/>
    <property type="match status" value="1"/>
</dbReference>
<dbReference type="STRING" id="62324.A0A182RQ40"/>
<dbReference type="VEuPathDB" id="VectorBase:AFUN008377"/>
<dbReference type="AlphaFoldDB" id="A0A182RQ40"/>
<sequence>MHGTVETTVRTIQSAILLVLTILVVKHYCGPVTVMYERLEQREGFHMFDSRNMRIRKYNRTVSVLDGTFELHQSLDDDYSFTVELSYSTLGNNQFIKSPFRLPLQKMCQFLNTTYRDYREFYRKTTNFPDVGTCPAEAKQYYIKNKVLDAKIFNDYFQAGLWKVTVMLLEKSDLQVPVVVADILFKVSREVRTMRSSLLLVLTMLVVRSCSVPITVMYERLEQTVGFDVVDSRNVRIRKYNRSMTVLDGTVDLLQQLDDDYSFTIQLSYSRLGNNQFIVSPFRLPSQKVCEFLNTTYRDYREFYRKTTNFPDVVRTIRSTILLVLTILAVKHCCGPVTVMYERMEQIDGFDLIDSKNIRIRKYNRSMTVMDGTFDLLQDVDDNYSFTVQLAYSKLGNNQFINSPFRLPLQKMCEFLNTTYRDYREFYRNMTNFPDVGTCPAEAKQYYIKNLVLDANIFNDYFQAGLWRMTMVVYKNSNLEISACTIEVLFLRTIRSSIWLILTLEVMHLCSCRVTVMYERVEQTVGFDLLDSRNLRVRKYNRTVSVLNGTFDVFRDVGDDYSFTLALAYSTLGNNQFIKSPFRLPLQKMCQFFNTTYRDYREFYRNISNFPDAGVCPGKANQYYIKNHVLDPNIINNYFQAGLWQVSMIIYESGNLTLPVCITEFYFRVSREGLF</sequence>
<accession>A0A182RQ40</accession>
<dbReference type="VEuPathDB" id="VectorBase:AFUN2_014452"/>
<dbReference type="EnsemblMetazoa" id="AFUN008377-RA">
    <property type="protein sequence ID" value="AFUN008377-PA"/>
    <property type="gene ID" value="AFUN008377"/>
</dbReference>
<dbReference type="VEuPathDB" id="VectorBase:AFUN2_013360"/>
<protein>
    <submittedName>
        <fullName evidence="2">Uncharacterized protein</fullName>
    </submittedName>
</protein>
<organism evidence="2">
    <name type="scientific">Anopheles funestus</name>
    <name type="common">African malaria mosquito</name>
    <dbReference type="NCBI Taxonomy" id="62324"/>
    <lineage>
        <taxon>Eukaryota</taxon>
        <taxon>Metazoa</taxon>
        <taxon>Ecdysozoa</taxon>
        <taxon>Arthropoda</taxon>
        <taxon>Hexapoda</taxon>
        <taxon>Insecta</taxon>
        <taxon>Pterygota</taxon>
        <taxon>Neoptera</taxon>
        <taxon>Endopterygota</taxon>
        <taxon>Diptera</taxon>
        <taxon>Nematocera</taxon>
        <taxon>Culicoidea</taxon>
        <taxon>Culicidae</taxon>
        <taxon>Anophelinae</taxon>
        <taxon>Anopheles</taxon>
    </lineage>
</organism>
<reference evidence="2" key="1">
    <citation type="submission" date="2020-05" db="UniProtKB">
        <authorList>
            <consortium name="EnsemblMetazoa"/>
        </authorList>
    </citation>
    <scope>IDENTIFICATION</scope>
    <source>
        <strain evidence="2">FUMOZ</strain>
    </source>
</reference>
<keyword evidence="1" id="KW-1133">Transmembrane helix</keyword>
<dbReference type="VEuPathDB" id="VectorBase:AFUN2_009429"/>
<keyword evidence="1" id="KW-0812">Transmembrane</keyword>
<evidence type="ECO:0000256" key="1">
    <source>
        <dbReference type="SAM" id="Phobius"/>
    </source>
</evidence>